<evidence type="ECO:0000313" key="1">
    <source>
        <dbReference type="EMBL" id="CDQ09221.1"/>
    </source>
</evidence>
<gene>
    <name evidence="2" type="ORF">AFERRI_10923</name>
    <name evidence="1" type="ORF">AFERRI_240055</name>
</gene>
<evidence type="ECO:0000313" key="2">
    <source>
        <dbReference type="EMBL" id="SMH64889.1"/>
    </source>
</evidence>
<sequence>MCNIREIRVGTETAYADVLGVANIEGKRHFAVLGLVSRRSCMDYMLPALHRGEDIRDDENKFYSLGQRRYIAKRGNMDDGLVRSLIIPTSNAVKDYTDEESDIDKVRVIIWHGDSPTDDMIWANIAQTPIPLLPHWQAPLMDVLKDDVQLDILRERTGIPPRKVSRIGDIHYEVTDGLWGGAVLYVDDDDIAVAAQHLLRNSIITMEAPCC</sequence>
<reference evidence="1" key="2">
    <citation type="submission" date="2014-07" db="EMBL/GenBank/DDBJ databases">
        <title>Initial genome analysis of the psychrotolerant acidophile Acidithiobacillus ferrivorans CF27: insights into iron and sulfur oxidation pathways and into biofilm formation.</title>
        <authorList>
            <person name="Talla E."/>
            <person name="Hedrich S."/>
            <person name="Mangenot S."/>
            <person name="Ji B."/>
            <person name="Johnson D.B."/>
            <person name="Barbe V."/>
            <person name="Bonnefoy V."/>
        </authorList>
    </citation>
    <scope>NUCLEOTIDE SEQUENCE [LARGE SCALE GENOMIC DNA]</scope>
    <source>
        <strain evidence="1">CF27</strain>
    </source>
</reference>
<organism evidence="1">
    <name type="scientific">Acidithiobacillus ferrivorans</name>
    <dbReference type="NCBI Taxonomy" id="160808"/>
    <lineage>
        <taxon>Bacteria</taxon>
        <taxon>Pseudomonadati</taxon>
        <taxon>Pseudomonadota</taxon>
        <taxon>Acidithiobacillia</taxon>
        <taxon>Acidithiobacillales</taxon>
        <taxon>Acidithiobacillaceae</taxon>
        <taxon>Acidithiobacillus</taxon>
    </lineage>
</organism>
<accession>A0A060ULI9</accession>
<dbReference type="AlphaFoldDB" id="A0A060ULI9"/>
<dbReference type="EMBL" id="CCCS020000017">
    <property type="protein sequence ID" value="CDQ09221.1"/>
    <property type="molecule type" value="Genomic_DNA"/>
</dbReference>
<dbReference type="EMBL" id="LT841305">
    <property type="protein sequence ID" value="SMH64889.1"/>
    <property type="molecule type" value="Genomic_DNA"/>
</dbReference>
<protein>
    <submittedName>
        <fullName evidence="1">Uncharacterized protein</fullName>
    </submittedName>
</protein>
<dbReference type="Proteomes" id="UP000193925">
    <property type="component" value="Chromosome AFERRI"/>
</dbReference>
<reference evidence="2 3" key="3">
    <citation type="submission" date="2017-03" db="EMBL/GenBank/DDBJ databases">
        <authorList>
            <person name="Regsiter A."/>
            <person name="William W."/>
        </authorList>
    </citation>
    <scope>NUCLEOTIDE SEQUENCE [LARGE SCALE GENOMIC DNA]</scope>
    <source>
        <strain evidence="2">PRJEB5721</strain>
    </source>
</reference>
<keyword evidence="3" id="KW-1185">Reference proteome</keyword>
<reference evidence="1" key="1">
    <citation type="submission" date="2014-03" db="EMBL/GenBank/DDBJ databases">
        <authorList>
            <person name="Genoscope - CEA"/>
        </authorList>
    </citation>
    <scope>NUCLEOTIDE SEQUENCE [LARGE SCALE GENOMIC DNA]</scope>
    <source>
        <strain evidence="1">CF27</strain>
    </source>
</reference>
<dbReference type="RefSeq" id="WP_035191634.1">
    <property type="nucleotide sequence ID" value="NZ_CCCS020000017.1"/>
</dbReference>
<evidence type="ECO:0000313" key="3">
    <source>
        <dbReference type="Proteomes" id="UP000193925"/>
    </source>
</evidence>
<proteinExistence type="predicted"/>
<name>A0A060ULI9_9PROT</name>